<accession>A0AA87ZJ34</accession>
<name>A0AA87ZJ34_FICCA</name>
<dbReference type="AlphaFoldDB" id="A0AA87ZJ34"/>
<keyword evidence="3" id="KW-1185">Reference proteome</keyword>
<sequence>MAGATSWTCVAPAHVQDVASAHVQDIALAIHDVAGHDVAVHVDDYLAHDAPPAGGSCSLDVICEYSSSESFVRDNPMYNPVSDSSTSHGSGSEVEMGEDFQSVPNLIIPGVETPWNDLKTMYDVMENDLEL</sequence>
<protein>
    <submittedName>
        <fullName evidence="2">Uncharacterized protein</fullName>
    </submittedName>
</protein>
<feature type="compositionally biased region" description="Low complexity" evidence="1">
    <location>
        <begin position="82"/>
        <end position="92"/>
    </location>
</feature>
<comment type="caution">
    <text evidence="2">The sequence shown here is derived from an EMBL/GenBank/DDBJ whole genome shotgun (WGS) entry which is preliminary data.</text>
</comment>
<gene>
    <name evidence="2" type="ORF">TIFTF001_003910</name>
</gene>
<evidence type="ECO:0000313" key="3">
    <source>
        <dbReference type="Proteomes" id="UP001187192"/>
    </source>
</evidence>
<evidence type="ECO:0000256" key="1">
    <source>
        <dbReference type="SAM" id="MobiDB-lite"/>
    </source>
</evidence>
<evidence type="ECO:0000313" key="2">
    <source>
        <dbReference type="EMBL" id="GMN32970.1"/>
    </source>
</evidence>
<reference evidence="2" key="1">
    <citation type="submission" date="2023-07" db="EMBL/GenBank/DDBJ databases">
        <title>draft genome sequence of fig (Ficus carica).</title>
        <authorList>
            <person name="Takahashi T."/>
            <person name="Nishimura K."/>
        </authorList>
    </citation>
    <scope>NUCLEOTIDE SEQUENCE</scope>
</reference>
<dbReference type="EMBL" id="BTGU01000004">
    <property type="protein sequence ID" value="GMN32970.1"/>
    <property type="molecule type" value="Genomic_DNA"/>
</dbReference>
<dbReference type="Proteomes" id="UP001187192">
    <property type="component" value="Unassembled WGS sequence"/>
</dbReference>
<proteinExistence type="predicted"/>
<feature type="region of interest" description="Disordered" evidence="1">
    <location>
        <begin position="74"/>
        <end position="96"/>
    </location>
</feature>
<organism evidence="2 3">
    <name type="scientific">Ficus carica</name>
    <name type="common">Common fig</name>
    <dbReference type="NCBI Taxonomy" id="3494"/>
    <lineage>
        <taxon>Eukaryota</taxon>
        <taxon>Viridiplantae</taxon>
        <taxon>Streptophyta</taxon>
        <taxon>Embryophyta</taxon>
        <taxon>Tracheophyta</taxon>
        <taxon>Spermatophyta</taxon>
        <taxon>Magnoliopsida</taxon>
        <taxon>eudicotyledons</taxon>
        <taxon>Gunneridae</taxon>
        <taxon>Pentapetalae</taxon>
        <taxon>rosids</taxon>
        <taxon>fabids</taxon>
        <taxon>Rosales</taxon>
        <taxon>Moraceae</taxon>
        <taxon>Ficeae</taxon>
        <taxon>Ficus</taxon>
    </lineage>
</organism>